<dbReference type="GO" id="GO:0000287">
    <property type="term" value="F:magnesium ion binding"/>
    <property type="evidence" value="ECO:0007669"/>
    <property type="project" value="InterPro"/>
</dbReference>
<protein>
    <submittedName>
        <fullName evidence="9">Acetohydroxyacid synthase large subunit</fullName>
    </submittedName>
</protein>
<dbReference type="eggNOG" id="COG0028">
    <property type="taxonomic scope" value="Bacteria"/>
</dbReference>
<evidence type="ECO:0000256" key="5">
    <source>
        <dbReference type="SAM" id="MobiDB-lite"/>
    </source>
</evidence>
<comment type="caution">
    <text evidence="9">The sequence shown here is derived from an EMBL/GenBank/DDBJ whole genome shotgun (WGS) entry which is preliminary data.</text>
</comment>
<feature type="domain" description="Thiamine pyrophosphate enzyme TPP-binding" evidence="7">
    <location>
        <begin position="406"/>
        <end position="558"/>
    </location>
</feature>
<dbReference type="InterPro" id="IPR000399">
    <property type="entry name" value="TPP-bd_CS"/>
</dbReference>
<dbReference type="CDD" id="cd00568">
    <property type="entry name" value="TPP_enzymes"/>
    <property type="match status" value="1"/>
</dbReference>
<dbReference type="PROSITE" id="PS00187">
    <property type="entry name" value="TPP_ENZYMES"/>
    <property type="match status" value="1"/>
</dbReference>
<evidence type="ECO:0000259" key="6">
    <source>
        <dbReference type="Pfam" id="PF00205"/>
    </source>
</evidence>
<dbReference type="FunFam" id="3.40.50.970:FF:000007">
    <property type="entry name" value="Acetolactate synthase"/>
    <property type="match status" value="1"/>
</dbReference>
<dbReference type="GO" id="GO:0009099">
    <property type="term" value="P:L-valine biosynthetic process"/>
    <property type="evidence" value="ECO:0007669"/>
    <property type="project" value="TreeGrafter"/>
</dbReference>
<evidence type="ECO:0000259" key="7">
    <source>
        <dbReference type="Pfam" id="PF02775"/>
    </source>
</evidence>
<evidence type="ECO:0000259" key="8">
    <source>
        <dbReference type="Pfam" id="PF02776"/>
    </source>
</evidence>
<evidence type="ECO:0000256" key="2">
    <source>
        <dbReference type="ARBA" id="ARBA00007812"/>
    </source>
</evidence>
<evidence type="ECO:0000256" key="4">
    <source>
        <dbReference type="RuleBase" id="RU362132"/>
    </source>
</evidence>
<dbReference type="SUPFAM" id="SSF52518">
    <property type="entry name" value="Thiamin diphosphate-binding fold (THDP-binding)"/>
    <property type="match status" value="2"/>
</dbReference>
<dbReference type="RefSeq" id="WP_051682914.1">
    <property type="nucleotide sequence ID" value="NZ_JMKI01000054.1"/>
</dbReference>
<dbReference type="InterPro" id="IPR029061">
    <property type="entry name" value="THDP-binding"/>
</dbReference>
<evidence type="ECO:0000313" key="10">
    <source>
        <dbReference type="Proteomes" id="UP000027665"/>
    </source>
</evidence>
<name>A0A073IN99_9BACT</name>
<reference evidence="9 10" key="1">
    <citation type="submission" date="2014-04" db="EMBL/GenBank/DDBJ databases">
        <title>Draft Genome Sequence of Synergistes jonesii.</title>
        <authorList>
            <person name="Coil D.A."/>
            <person name="Eisen J.A."/>
            <person name="Holland-Moritz H.E."/>
        </authorList>
    </citation>
    <scope>NUCLEOTIDE SEQUENCE [LARGE SCALE GENOMIC DNA]</scope>
    <source>
        <strain evidence="9 10">78-1</strain>
    </source>
</reference>
<dbReference type="Gene3D" id="3.40.50.970">
    <property type="match status" value="2"/>
</dbReference>
<gene>
    <name evidence="9" type="ORF">EH55_11795</name>
</gene>
<dbReference type="OrthoDB" id="4494979at2"/>
<keyword evidence="10" id="KW-1185">Reference proteome</keyword>
<evidence type="ECO:0000313" key="9">
    <source>
        <dbReference type="EMBL" id="KEJ91229.1"/>
    </source>
</evidence>
<dbReference type="EMBL" id="JMKI01000054">
    <property type="protein sequence ID" value="KEJ91229.1"/>
    <property type="molecule type" value="Genomic_DNA"/>
</dbReference>
<dbReference type="SUPFAM" id="SSF52467">
    <property type="entry name" value="DHS-like NAD/FAD-binding domain"/>
    <property type="match status" value="1"/>
</dbReference>
<feature type="region of interest" description="Disordered" evidence="5">
    <location>
        <begin position="606"/>
        <end position="626"/>
    </location>
</feature>
<dbReference type="Pfam" id="PF02776">
    <property type="entry name" value="TPP_enzyme_N"/>
    <property type="match status" value="1"/>
</dbReference>
<organism evidence="9 10">
    <name type="scientific">Synergistes jonesii</name>
    <dbReference type="NCBI Taxonomy" id="2754"/>
    <lineage>
        <taxon>Bacteria</taxon>
        <taxon>Thermotogati</taxon>
        <taxon>Synergistota</taxon>
        <taxon>Synergistia</taxon>
        <taxon>Synergistales</taxon>
        <taxon>Synergistaceae</taxon>
        <taxon>Synergistes</taxon>
    </lineage>
</organism>
<dbReference type="GO" id="GO:0005948">
    <property type="term" value="C:acetolactate synthase complex"/>
    <property type="evidence" value="ECO:0007669"/>
    <property type="project" value="TreeGrafter"/>
</dbReference>
<dbReference type="CDD" id="cd07035">
    <property type="entry name" value="TPP_PYR_POX_like"/>
    <property type="match status" value="1"/>
</dbReference>
<sequence length="626" mass="68753">MAKDLVSFQLVKFLEARGVDHIFGLCGHTLIAFLDALKESKIRYISVRHEQIAAHAADGYSRGRGCQVPGVVMTHLGPGMTNAATGVAEAGLNSIPMVVIAGDVPTCYFGRHPHQEVNMHSDASQYEIYRPFVKRAWRVDRPELLPEVMDKAFRLAVTGRPGPVLVDIPMDIFEMEVDTRFFEQRIDNFPELPRPALGEKAAEEIAAMLAEAESPVLYPGGGVISSGASQALTELASFLDIPVLYTLMGKGAIPDDDPHAVGMTGFWGTEFNNTLAMNADVIMAVGTRLSEADCSSWYQGETFDIPPTKLIHIDINQEEIGRNFKTEIGAICDAKLALEEILAAAKRKYPAGVKRPETLSRIAEAKKAYRETLVGAQKSEQFPMRPERILKELRDALPRDGFVVADVGWNKNGVGQQFDIYEPGTFVAPGGLCTMGYGPSAALGVKIANPDKKVVALIGDGGMGTNVSPFATAAVDGVAVVWVVMNNCAFGTIAGLEGQHYDHQFGTTFTRGGKPYSPDFAAIGEAYGIRGRRITRACDFKPALEEALASDEPCVIDVRMENAPVVTWGCWNINDMYRRRGEEKPWRQWQWEDVEPWYMKELREQKSKAREASKAVQAGKRLKAPR</sequence>
<dbReference type="PANTHER" id="PTHR18968">
    <property type="entry name" value="THIAMINE PYROPHOSPHATE ENZYMES"/>
    <property type="match status" value="1"/>
</dbReference>
<evidence type="ECO:0000256" key="3">
    <source>
        <dbReference type="ARBA" id="ARBA00023052"/>
    </source>
</evidence>
<dbReference type="PANTHER" id="PTHR18968:SF13">
    <property type="entry name" value="ACETOLACTATE SYNTHASE CATALYTIC SUBUNIT, MITOCHONDRIAL"/>
    <property type="match status" value="1"/>
</dbReference>
<feature type="domain" description="Thiamine pyrophosphate enzyme N-terminal TPP-binding" evidence="8">
    <location>
        <begin position="9"/>
        <end position="118"/>
    </location>
</feature>
<dbReference type="InterPro" id="IPR012000">
    <property type="entry name" value="Thiamin_PyroP_enz_cen_dom"/>
</dbReference>
<dbReference type="Pfam" id="PF02775">
    <property type="entry name" value="TPP_enzyme_C"/>
    <property type="match status" value="1"/>
</dbReference>
<dbReference type="InterPro" id="IPR011766">
    <property type="entry name" value="TPP_enzyme_TPP-bd"/>
</dbReference>
<evidence type="ECO:0000256" key="1">
    <source>
        <dbReference type="ARBA" id="ARBA00001964"/>
    </source>
</evidence>
<dbReference type="AlphaFoldDB" id="A0A073IN99"/>
<dbReference type="GO" id="GO:0003984">
    <property type="term" value="F:acetolactate synthase activity"/>
    <property type="evidence" value="ECO:0007669"/>
    <property type="project" value="TreeGrafter"/>
</dbReference>
<comment type="cofactor">
    <cofactor evidence="1">
        <name>thiamine diphosphate</name>
        <dbReference type="ChEBI" id="CHEBI:58937"/>
    </cofactor>
</comment>
<dbReference type="GO" id="GO:0050660">
    <property type="term" value="F:flavin adenine dinucleotide binding"/>
    <property type="evidence" value="ECO:0007669"/>
    <property type="project" value="TreeGrafter"/>
</dbReference>
<dbReference type="GeneID" id="90984659"/>
<dbReference type="Pfam" id="PF00205">
    <property type="entry name" value="TPP_enzyme_M"/>
    <property type="match status" value="1"/>
</dbReference>
<dbReference type="InterPro" id="IPR012001">
    <property type="entry name" value="Thiamin_PyroP_enz_TPP-bd_dom"/>
</dbReference>
<comment type="similarity">
    <text evidence="2 4">Belongs to the TPP enzyme family.</text>
</comment>
<accession>A0A073IN99</accession>
<dbReference type="STRING" id="2754.EH55_11795"/>
<proteinExistence type="inferred from homology"/>
<dbReference type="InterPro" id="IPR045229">
    <property type="entry name" value="TPP_enz"/>
</dbReference>
<keyword evidence="3 4" id="KW-0786">Thiamine pyrophosphate</keyword>
<dbReference type="GO" id="GO:0009097">
    <property type="term" value="P:isoleucine biosynthetic process"/>
    <property type="evidence" value="ECO:0007669"/>
    <property type="project" value="TreeGrafter"/>
</dbReference>
<feature type="domain" description="Thiamine pyrophosphate enzyme central" evidence="6">
    <location>
        <begin position="203"/>
        <end position="341"/>
    </location>
</feature>
<dbReference type="GO" id="GO:0030976">
    <property type="term" value="F:thiamine pyrophosphate binding"/>
    <property type="evidence" value="ECO:0007669"/>
    <property type="project" value="InterPro"/>
</dbReference>
<dbReference type="Proteomes" id="UP000027665">
    <property type="component" value="Unassembled WGS sequence"/>
</dbReference>
<dbReference type="InterPro" id="IPR029035">
    <property type="entry name" value="DHS-like_NAD/FAD-binding_dom"/>
</dbReference>
<dbReference type="Gene3D" id="3.40.50.1220">
    <property type="entry name" value="TPP-binding domain"/>
    <property type="match status" value="1"/>
</dbReference>